<dbReference type="AlphaFoldDB" id="E4RR24"/>
<dbReference type="Gene3D" id="3.30.530.20">
    <property type="match status" value="1"/>
</dbReference>
<reference evidence="1 2" key="2">
    <citation type="journal article" date="2011" name="Stand. Genomic Sci.">
        <title>Complete genome sequence of Leadbetterella byssophila type strain (4M15).</title>
        <authorList>
            <person name="Abt B."/>
            <person name="Teshima H."/>
            <person name="Lucas S."/>
            <person name="Lapidus A."/>
            <person name="Del Rio T.G."/>
            <person name="Nolan M."/>
            <person name="Tice H."/>
            <person name="Cheng J.F."/>
            <person name="Pitluck S."/>
            <person name="Liolios K."/>
            <person name="Pagani I."/>
            <person name="Ivanova N."/>
            <person name="Mavromatis K."/>
            <person name="Pati A."/>
            <person name="Tapia R."/>
            <person name="Han C."/>
            <person name="Goodwin L."/>
            <person name="Chen A."/>
            <person name="Palaniappan K."/>
            <person name="Land M."/>
            <person name="Hauser L."/>
            <person name="Chang Y.J."/>
            <person name="Jeffries C.D."/>
            <person name="Rohde M."/>
            <person name="Goker M."/>
            <person name="Tindall B.J."/>
            <person name="Detter J.C."/>
            <person name="Woyke T."/>
            <person name="Bristow J."/>
            <person name="Eisen J.A."/>
            <person name="Markowitz V."/>
            <person name="Hugenholtz P."/>
            <person name="Klenk H.P."/>
            <person name="Kyrpides N.C."/>
        </authorList>
    </citation>
    <scope>NUCLEOTIDE SEQUENCE [LARGE SCALE GENOMIC DNA]</scope>
    <source>
        <strain evidence="2">DSM 17132 / JCM 16389 / KACC 11308 / NBRC 106382 / 4M15</strain>
    </source>
</reference>
<evidence type="ECO:0000313" key="2">
    <source>
        <dbReference type="Proteomes" id="UP000007435"/>
    </source>
</evidence>
<dbReference type="InterPro" id="IPR019587">
    <property type="entry name" value="Polyketide_cyclase/dehydratase"/>
</dbReference>
<dbReference type="KEGG" id="lby:Lbys_0873"/>
<reference key="1">
    <citation type="submission" date="2010-11" db="EMBL/GenBank/DDBJ databases">
        <title>The complete genome of Leadbetterella byssophila DSM 17132.</title>
        <authorList>
            <consortium name="US DOE Joint Genome Institute (JGI-PGF)"/>
            <person name="Lucas S."/>
            <person name="Copeland A."/>
            <person name="Lapidus A."/>
            <person name="Glavina del Rio T."/>
            <person name="Dalin E."/>
            <person name="Tice H."/>
            <person name="Bruce D."/>
            <person name="Goodwin L."/>
            <person name="Pitluck S."/>
            <person name="Kyrpides N."/>
            <person name="Mavromatis K."/>
            <person name="Ivanova N."/>
            <person name="Teshima H."/>
            <person name="Brettin T."/>
            <person name="Detter J.C."/>
            <person name="Han C."/>
            <person name="Tapia R."/>
            <person name="Land M."/>
            <person name="Hauser L."/>
            <person name="Markowitz V."/>
            <person name="Cheng J.-F."/>
            <person name="Hugenholtz P."/>
            <person name="Woyke T."/>
            <person name="Wu D."/>
            <person name="Tindall B."/>
            <person name="Pomrenke H.G."/>
            <person name="Brambilla E."/>
            <person name="Klenk H.-P."/>
            <person name="Eisen J.A."/>
        </authorList>
    </citation>
    <scope>NUCLEOTIDE SEQUENCE [LARGE SCALE GENOMIC DNA]</scope>
    <source>
        <strain>DSM 17132</strain>
    </source>
</reference>
<organism evidence="1 2">
    <name type="scientific">Leadbetterella byssophila (strain DSM 17132 / JCM 16389 / KACC 11308 / NBRC 106382 / 4M15)</name>
    <dbReference type="NCBI Taxonomy" id="649349"/>
    <lineage>
        <taxon>Bacteria</taxon>
        <taxon>Pseudomonadati</taxon>
        <taxon>Bacteroidota</taxon>
        <taxon>Cytophagia</taxon>
        <taxon>Cytophagales</taxon>
        <taxon>Leadbetterellaceae</taxon>
        <taxon>Leadbetterella</taxon>
    </lineage>
</organism>
<evidence type="ECO:0008006" key="3">
    <source>
        <dbReference type="Google" id="ProtNLM"/>
    </source>
</evidence>
<dbReference type="SUPFAM" id="SSF55961">
    <property type="entry name" value="Bet v1-like"/>
    <property type="match status" value="1"/>
</dbReference>
<name>E4RR24_LEAB4</name>
<dbReference type="HOGENOM" id="CLU_069867_4_0_10"/>
<dbReference type="Pfam" id="PF10604">
    <property type="entry name" value="Polyketide_cyc2"/>
    <property type="match status" value="1"/>
</dbReference>
<protein>
    <recommendedName>
        <fullName evidence="3">SRPBCC domain-containing protein</fullName>
    </recommendedName>
</protein>
<dbReference type="OrthoDB" id="191189at2"/>
<dbReference type="InterPro" id="IPR023393">
    <property type="entry name" value="START-like_dom_sf"/>
</dbReference>
<dbReference type="STRING" id="649349.Lbys_0873"/>
<dbReference type="CDD" id="cd07822">
    <property type="entry name" value="SRPBCC_4"/>
    <property type="match status" value="1"/>
</dbReference>
<proteinExistence type="predicted"/>
<accession>E4RR24</accession>
<dbReference type="Proteomes" id="UP000007435">
    <property type="component" value="Chromosome"/>
</dbReference>
<dbReference type="EMBL" id="CP002305">
    <property type="protein sequence ID" value="ADQ16619.1"/>
    <property type="molecule type" value="Genomic_DNA"/>
</dbReference>
<dbReference type="eggNOG" id="COG4891">
    <property type="taxonomic scope" value="Bacteria"/>
</dbReference>
<evidence type="ECO:0000313" key="1">
    <source>
        <dbReference type="EMBL" id="ADQ16619.1"/>
    </source>
</evidence>
<dbReference type="PANTHER" id="PTHR36166:SF1">
    <property type="entry name" value="SRPBCC DOMAIN-CONTAINING PROTEIN"/>
    <property type="match status" value="1"/>
</dbReference>
<keyword evidence="2" id="KW-1185">Reference proteome</keyword>
<sequence>MKLQYDMKKIRTEILIPAAVDQVWEVLLNTSEYPTWNPFIRRFEGDIEKNKKVKISINPPGGSRMNFSPTIIKKENNRELRWLGKLGISGLFDGEHYFILEEVSPAETRLIHGENFSGLLVPFIGLEKTEEGFKLMNEAIKKRFTNGIA</sequence>
<gene>
    <name evidence="1" type="ordered locus">Lbys_0873</name>
</gene>
<dbReference type="PANTHER" id="PTHR36166">
    <property type="entry name" value="CHROMOSOME 9, WHOLE GENOME SHOTGUN SEQUENCE"/>
    <property type="match status" value="1"/>
</dbReference>